<feature type="binding site" evidence="3">
    <location>
        <position position="134"/>
    </location>
    <ligand>
        <name>a divalent metal cation</name>
        <dbReference type="ChEBI" id="CHEBI:60240"/>
    </ligand>
</feature>
<feature type="binding site" evidence="3">
    <location>
        <position position="130"/>
    </location>
    <ligand>
        <name>a divalent metal cation</name>
        <dbReference type="ChEBI" id="CHEBI:60240"/>
    </ligand>
</feature>
<comment type="caution">
    <text evidence="4">The sequence shown here is derived from an EMBL/GenBank/DDBJ whole genome shotgun (WGS) entry which is preliminary data.</text>
</comment>
<dbReference type="Pfam" id="PF05163">
    <property type="entry name" value="DinB"/>
    <property type="match status" value="1"/>
</dbReference>
<proteinExistence type="inferred from homology"/>
<name>A0A931HXZ5_9BACI</name>
<reference evidence="4 5" key="1">
    <citation type="journal article" date="2005" name="Int. J. Syst. Evol. Microbiol.">
        <title>Halobacillus yeomjeoni sp. nov., isolated from a marine solar saltern in Korea.</title>
        <authorList>
            <person name="Yoon J.H."/>
            <person name="Kang S.J."/>
            <person name="Lee C.H."/>
            <person name="Oh H.W."/>
            <person name="Oh T.K."/>
        </authorList>
    </citation>
    <scope>NUCLEOTIDE SEQUENCE [LARGE SCALE GENOMIC DNA]</scope>
    <source>
        <strain evidence="4 5">KCTC 3957</strain>
    </source>
</reference>
<evidence type="ECO:0000256" key="2">
    <source>
        <dbReference type="ARBA" id="ARBA00022723"/>
    </source>
</evidence>
<keyword evidence="2 3" id="KW-0479">Metal-binding</keyword>
<evidence type="ECO:0000313" key="4">
    <source>
        <dbReference type="EMBL" id="MBH0231662.1"/>
    </source>
</evidence>
<gene>
    <name evidence="4" type="ORF">H0267_15735</name>
</gene>
<dbReference type="Gene3D" id="1.20.120.450">
    <property type="entry name" value="dinb family like domain"/>
    <property type="match status" value="1"/>
</dbReference>
<dbReference type="EMBL" id="JADZSC010000004">
    <property type="protein sequence ID" value="MBH0231662.1"/>
    <property type="molecule type" value="Genomic_DNA"/>
</dbReference>
<dbReference type="Proteomes" id="UP000614490">
    <property type="component" value="Unassembled WGS sequence"/>
</dbReference>
<dbReference type="RefSeq" id="WP_197318297.1">
    <property type="nucleotide sequence ID" value="NZ_JADZSC010000004.1"/>
</dbReference>
<dbReference type="SUPFAM" id="SSF109854">
    <property type="entry name" value="DinB/YfiT-like putative metalloenzymes"/>
    <property type="match status" value="1"/>
</dbReference>
<evidence type="ECO:0000313" key="5">
    <source>
        <dbReference type="Proteomes" id="UP000614490"/>
    </source>
</evidence>
<organism evidence="4 5">
    <name type="scientific">Halobacillus yeomjeoni</name>
    <dbReference type="NCBI Taxonomy" id="311194"/>
    <lineage>
        <taxon>Bacteria</taxon>
        <taxon>Bacillati</taxon>
        <taxon>Bacillota</taxon>
        <taxon>Bacilli</taxon>
        <taxon>Bacillales</taxon>
        <taxon>Bacillaceae</taxon>
        <taxon>Halobacillus</taxon>
    </lineage>
</organism>
<keyword evidence="5" id="KW-1185">Reference proteome</keyword>
<dbReference type="InterPro" id="IPR007837">
    <property type="entry name" value="DinB"/>
</dbReference>
<feature type="binding site" evidence="3">
    <location>
        <position position="48"/>
    </location>
    <ligand>
        <name>a divalent metal cation</name>
        <dbReference type="ChEBI" id="CHEBI:60240"/>
    </ligand>
</feature>
<sequence length="156" mass="18328">MNMYCQSAFHQIEIVIASISEMIGQLEEEDLSLRPTKGKRSVGELLEHIALIPAADGKIIEEASKEEMESFYKSMHLENKNQILDHLFEHFSILKTQYENYTEEDLQSQTTSWWGVTYTRFEWLLQITAHMYHHRGQLHAMLVHAFNKDPEVILFE</sequence>
<protein>
    <submittedName>
        <fullName evidence="4">DinB family protein</fullName>
    </submittedName>
</protein>
<accession>A0A931HXZ5</accession>
<comment type="similarity">
    <text evidence="1">Belongs to the DinB family.</text>
</comment>
<dbReference type="AlphaFoldDB" id="A0A931HXZ5"/>
<evidence type="ECO:0000256" key="3">
    <source>
        <dbReference type="PIRSR" id="PIRSR607837-1"/>
    </source>
</evidence>
<dbReference type="InterPro" id="IPR034660">
    <property type="entry name" value="DinB/YfiT-like"/>
</dbReference>
<evidence type="ECO:0000256" key="1">
    <source>
        <dbReference type="ARBA" id="ARBA00008635"/>
    </source>
</evidence>
<dbReference type="GO" id="GO:0046872">
    <property type="term" value="F:metal ion binding"/>
    <property type="evidence" value="ECO:0007669"/>
    <property type="project" value="UniProtKB-KW"/>
</dbReference>